<dbReference type="InterPro" id="IPR036661">
    <property type="entry name" value="Luciferase-like_sf"/>
</dbReference>
<comment type="similarity">
    <text evidence="5">Belongs to the NtaA/SnaA/DszA monooxygenase family.</text>
</comment>
<evidence type="ECO:0000256" key="1">
    <source>
        <dbReference type="ARBA" id="ARBA00022630"/>
    </source>
</evidence>
<keyword evidence="4 8" id="KW-0503">Monooxygenase</keyword>
<sequence>MARNEQLSLGAFIHPAGHHVAAWRHPDVAPDPLNIQQYIRIAQLAERACLDTLFIADSLAVFDSPVAHKMARSNYFEPVTLLATLSAVTQHIGLIATATTSYNQPYHIARQFASLDHLSGGRAGWNLVTSDAANEAANFNREQHFSHQERYLRAREFYRVVEGLWNSWEDDAFVYDKPGGEVYRPEKMHPLHHHGDYFRVRGPLNIARSPQGKPVVVQAGSSEDGKALAAATADVVFTAQPTLDKAKAFYRDVKQRLSLSGRTEDSLKIMPGVLLITGQSQSEAEEKYEQFQQLVEPDVGIALLGRMLGNFDLSGYPPDEPLPELPLSDSGQQSRQALLLALAAEENLTLAELGLRIAGGRGHRTLKGTPRQIADELQCWFEEYAADGFNIMVPHLPLGLEEVVLQVVPELQRRGLFRKQYQGNTLRSHLGLSVPAFSPSSARN</sequence>
<comment type="caution">
    <text evidence="8">The sequence shown here is derived from an EMBL/GenBank/DDBJ whole genome shotgun (WGS) entry which is preliminary data.</text>
</comment>
<keyword evidence="9" id="KW-1185">Reference proteome</keyword>
<accession>A0A085JPW8</accession>
<keyword evidence="2 6" id="KW-0288">FMN</keyword>
<dbReference type="EC" id="1.14.-.-" evidence="8"/>
<protein>
    <submittedName>
        <fullName evidence="8">Nitrilotriacetate monooxygenase component A</fullName>
        <ecNumber evidence="8">1.14.-.-</ecNumber>
        <ecNumber evidence="8">1.14.13.-</ecNumber>
    </submittedName>
</protein>
<dbReference type="InterPro" id="IPR016215">
    <property type="entry name" value="NTA_MOA"/>
</dbReference>
<dbReference type="EMBL" id="JMPR01000004">
    <property type="protein sequence ID" value="KFD22514.1"/>
    <property type="molecule type" value="Genomic_DNA"/>
</dbReference>
<evidence type="ECO:0000313" key="8">
    <source>
        <dbReference type="EMBL" id="KFD22514.1"/>
    </source>
</evidence>
<dbReference type="SUPFAM" id="SSF51679">
    <property type="entry name" value="Bacterial luciferase-like"/>
    <property type="match status" value="1"/>
</dbReference>
<keyword evidence="3 8" id="KW-0560">Oxidoreductase</keyword>
<dbReference type="Pfam" id="PF00296">
    <property type="entry name" value="Bac_luciferase"/>
    <property type="match status" value="1"/>
</dbReference>
<dbReference type="RefSeq" id="WP_029991133.1">
    <property type="nucleotide sequence ID" value="NZ_ATMJ01000042.1"/>
</dbReference>
<proteinExistence type="inferred from homology"/>
<evidence type="ECO:0000256" key="2">
    <source>
        <dbReference type="ARBA" id="ARBA00022643"/>
    </source>
</evidence>
<name>A0A085JPW8_9GAMM</name>
<dbReference type="Gene3D" id="3.20.20.30">
    <property type="entry name" value="Luciferase-like domain"/>
    <property type="match status" value="1"/>
</dbReference>
<evidence type="ECO:0000256" key="5">
    <source>
        <dbReference type="ARBA" id="ARBA00033748"/>
    </source>
</evidence>
<organism evidence="8 9">
    <name type="scientific">Tatumella ptyseos ATCC 33301</name>
    <dbReference type="NCBI Taxonomy" id="1005995"/>
    <lineage>
        <taxon>Bacteria</taxon>
        <taxon>Pseudomonadati</taxon>
        <taxon>Pseudomonadota</taxon>
        <taxon>Gammaproteobacteria</taxon>
        <taxon>Enterobacterales</taxon>
        <taxon>Erwiniaceae</taxon>
        <taxon>Tatumella</taxon>
    </lineage>
</organism>
<gene>
    <name evidence="8" type="ORF">GTPT_0087</name>
</gene>
<dbReference type="EC" id="1.14.13.-" evidence="8"/>
<feature type="binding site" evidence="6">
    <location>
        <position position="57"/>
    </location>
    <ligand>
        <name>FMN</name>
        <dbReference type="ChEBI" id="CHEBI:58210"/>
    </ligand>
</feature>
<feature type="binding site" evidence="6">
    <location>
        <position position="221"/>
    </location>
    <ligand>
        <name>FMN</name>
        <dbReference type="ChEBI" id="CHEBI:58210"/>
    </ligand>
</feature>
<dbReference type="NCBIfam" id="TIGR03860">
    <property type="entry name" value="FMN_nitrolo"/>
    <property type="match status" value="1"/>
</dbReference>
<evidence type="ECO:0000259" key="7">
    <source>
        <dbReference type="Pfam" id="PF00296"/>
    </source>
</evidence>
<feature type="domain" description="Luciferase-like" evidence="7">
    <location>
        <begin position="28"/>
        <end position="320"/>
    </location>
</feature>
<feature type="binding site" evidence="6">
    <location>
        <position position="151"/>
    </location>
    <ligand>
        <name>FMN</name>
        <dbReference type="ChEBI" id="CHEBI:58210"/>
    </ligand>
</feature>
<dbReference type="PANTHER" id="PTHR30011:SF16">
    <property type="entry name" value="C2H2 FINGER DOMAIN TRANSCRIPTION FACTOR (EUROFUNG)-RELATED"/>
    <property type="match status" value="1"/>
</dbReference>
<dbReference type="PIRSF" id="PIRSF000337">
    <property type="entry name" value="NTA_MOA"/>
    <property type="match status" value="1"/>
</dbReference>
<feature type="binding site" evidence="6">
    <location>
        <position position="222"/>
    </location>
    <ligand>
        <name>FMN</name>
        <dbReference type="ChEBI" id="CHEBI:58210"/>
    </ligand>
</feature>
<feature type="binding site" evidence="6">
    <location>
        <position position="147"/>
    </location>
    <ligand>
        <name>FMN</name>
        <dbReference type="ChEBI" id="CHEBI:58210"/>
    </ligand>
</feature>
<evidence type="ECO:0000256" key="4">
    <source>
        <dbReference type="ARBA" id="ARBA00023033"/>
    </source>
</evidence>
<dbReference type="InterPro" id="IPR051260">
    <property type="entry name" value="Diverse_substr_monoxygenases"/>
</dbReference>
<feature type="binding site" evidence="6">
    <location>
        <position position="97"/>
    </location>
    <ligand>
        <name>FMN</name>
        <dbReference type="ChEBI" id="CHEBI:58210"/>
    </ligand>
</feature>
<dbReference type="PANTHER" id="PTHR30011">
    <property type="entry name" value="ALKANESULFONATE MONOOXYGENASE-RELATED"/>
    <property type="match status" value="1"/>
</dbReference>
<reference evidence="8 9" key="1">
    <citation type="submission" date="2014-05" db="EMBL/GenBank/DDBJ databases">
        <title>ATOL: Assembling a taxonomically balanced genome-scale reconstruction of the evolutionary history of the Enterobacteriaceae.</title>
        <authorList>
            <person name="Plunkett G.III."/>
            <person name="Neeno-Eckwall E.C."/>
            <person name="Glasner J.D."/>
            <person name="Perna N.T."/>
        </authorList>
    </citation>
    <scope>NUCLEOTIDE SEQUENCE [LARGE SCALE GENOMIC DNA]</scope>
    <source>
        <strain evidence="8 9">ATCC 33301</strain>
    </source>
</reference>
<evidence type="ECO:0000313" key="9">
    <source>
        <dbReference type="Proteomes" id="UP000028602"/>
    </source>
</evidence>
<evidence type="ECO:0000256" key="6">
    <source>
        <dbReference type="PIRSR" id="PIRSR000337-1"/>
    </source>
</evidence>
<dbReference type="Proteomes" id="UP000028602">
    <property type="component" value="Unassembled WGS sequence"/>
</dbReference>
<dbReference type="InterPro" id="IPR011251">
    <property type="entry name" value="Luciferase-like_dom"/>
</dbReference>
<dbReference type="OrthoDB" id="6133319at2"/>
<dbReference type="GO" id="GO:0016705">
    <property type="term" value="F:oxidoreductase activity, acting on paired donors, with incorporation or reduction of molecular oxygen"/>
    <property type="evidence" value="ECO:0007669"/>
    <property type="project" value="InterPro"/>
</dbReference>
<dbReference type="CDD" id="cd01095">
    <property type="entry name" value="Nitrilotriacetate_monoxgenase"/>
    <property type="match status" value="1"/>
</dbReference>
<dbReference type="AlphaFoldDB" id="A0A085JPW8"/>
<keyword evidence="1 6" id="KW-0285">Flavoprotein</keyword>
<dbReference type="eggNOG" id="COG2141">
    <property type="taxonomic scope" value="Bacteria"/>
</dbReference>
<evidence type="ECO:0000256" key="3">
    <source>
        <dbReference type="ARBA" id="ARBA00023002"/>
    </source>
</evidence>
<dbReference type="GO" id="GO:0004497">
    <property type="term" value="F:monooxygenase activity"/>
    <property type="evidence" value="ECO:0007669"/>
    <property type="project" value="UniProtKB-KW"/>
</dbReference>